<dbReference type="InterPro" id="IPR036038">
    <property type="entry name" value="Aminotransferase-like"/>
</dbReference>
<dbReference type="PANTHER" id="PTHR42743:SF11">
    <property type="entry name" value="AMINODEOXYCHORISMATE LYASE"/>
    <property type="match status" value="1"/>
</dbReference>
<dbReference type="GO" id="GO:0008483">
    <property type="term" value="F:transaminase activity"/>
    <property type="evidence" value="ECO:0007669"/>
    <property type="project" value="UniProtKB-KW"/>
</dbReference>
<evidence type="ECO:0000256" key="1">
    <source>
        <dbReference type="ARBA" id="ARBA00001933"/>
    </source>
</evidence>
<keyword evidence="4" id="KW-1185">Reference proteome</keyword>
<protein>
    <submittedName>
        <fullName evidence="3">Aminotransferase class IV</fullName>
    </submittedName>
</protein>
<dbReference type="InterPro" id="IPR001544">
    <property type="entry name" value="Aminotrans_IV"/>
</dbReference>
<proteinExistence type="inferred from homology"/>
<dbReference type="EMBL" id="JARYZI010000003">
    <property type="protein sequence ID" value="MDH8677596.1"/>
    <property type="molecule type" value="Genomic_DNA"/>
</dbReference>
<dbReference type="Pfam" id="PF01063">
    <property type="entry name" value="Aminotran_4"/>
    <property type="match status" value="1"/>
</dbReference>
<name>A0ABT6NAZ8_9FIRM</name>
<evidence type="ECO:0000256" key="2">
    <source>
        <dbReference type="ARBA" id="ARBA00009320"/>
    </source>
</evidence>
<dbReference type="RefSeq" id="WP_281093417.1">
    <property type="nucleotide sequence ID" value="NZ_JARYZI010000003.1"/>
</dbReference>
<reference evidence="3 4" key="1">
    <citation type="submission" date="2023-04" db="EMBL/GenBank/DDBJ databases">
        <title>Fusibacter bizertensis strain WBS, isolated from littoral bottom sediments of the Arctic seas - biochemical and genomic analysis.</title>
        <authorList>
            <person name="Brioukhanov A.L."/>
        </authorList>
    </citation>
    <scope>NUCLEOTIDE SEQUENCE [LARGE SCALE GENOMIC DNA]</scope>
    <source>
        <strain evidence="3 4">WBS</strain>
    </source>
</reference>
<dbReference type="InterPro" id="IPR043131">
    <property type="entry name" value="BCAT-like_N"/>
</dbReference>
<organism evidence="3 4">
    <name type="scientific">Fusibacter bizertensis</name>
    <dbReference type="NCBI Taxonomy" id="1488331"/>
    <lineage>
        <taxon>Bacteria</taxon>
        <taxon>Bacillati</taxon>
        <taxon>Bacillota</taxon>
        <taxon>Clostridia</taxon>
        <taxon>Eubacteriales</taxon>
        <taxon>Eubacteriales Family XII. Incertae Sedis</taxon>
        <taxon>Fusibacter</taxon>
    </lineage>
</organism>
<dbReference type="InterPro" id="IPR043132">
    <property type="entry name" value="BCAT-like_C"/>
</dbReference>
<gene>
    <name evidence="3" type="ORF">QE109_05530</name>
</gene>
<evidence type="ECO:0000313" key="4">
    <source>
        <dbReference type="Proteomes" id="UP001158045"/>
    </source>
</evidence>
<dbReference type="PANTHER" id="PTHR42743">
    <property type="entry name" value="AMINO-ACID AMINOTRANSFERASE"/>
    <property type="match status" value="1"/>
</dbReference>
<dbReference type="Proteomes" id="UP001158045">
    <property type="component" value="Unassembled WGS sequence"/>
</dbReference>
<accession>A0ABT6NAZ8</accession>
<evidence type="ECO:0000313" key="3">
    <source>
        <dbReference type="EMBL" id="MDH8677596.1"/>
    </source>
</evidence>
<dbReference type="InterPro" id="IPR050571">
    <property type="entry name" value="Class-IV_PLP-Dep_Aminotrnsfr"/>
</dbReference>
<dbReference type="CDD" id="cd00449">
    <property type="entry name" value="PLPDE_IV"/>
    <property type="match status" value="1"/>
</dbReference>
<comment type="similarity">
    <text evidence="2">Belongs to the class-IV pyridoxal-phosphate-dependent aminotransferase family.</text>
</comment>
<comment type="cofactor">
    <cofactor evidence="1">
        <name>pyridoxal 5'-phosphate</name>
        <dbReference type="ChEBI" id="CHEBI:597326"/>
    </cofactor>
</comment>
<comment type="caution">
    <text evidence="3">The sequence shown here is derived from an EMBL/GenBank/DDBJ whole genome shotgun (WGS) entry which is preliminary data.</text>
</comment>
<sequence>MLNQLTEYRIQNGKLIVSTDIIKFSQPPVYEVIRLLDGVPMFFEGHMERMTQSLEMIGESQVVSPISILEGLNTLVSKTNIKDNNIRIEIGRDEEQQFIWTLFFVISYYPTTDEYQIGVKTISHQVERINPHAKIFRSEFTEKINRLKKEHNAFEVILINSEGYVTEGSRSNLFFVKENCVYSAKTKDVLEGITRKKILKVIEVIGVKNIEMNISYENLATFDACFLSGTSINILPIASIDNINYASSEHPLLTQILEALKSAVKNDIETTRRLL</sequence>
<dbReference type="SUPFAM" id="SSF56752">
    <property type="entry name" value="D-aminoacid aminotransferase-like PLP-dependent enzymes"/>
    <property type="match status" value="1"/>
</dbReference>
<dbReference type="Gene3D" id="3.20.10.10">
    <property type="entry name" value="D-amino Acid Aminotransferase, subunit A, domain 2"/>
    <property type="match status" value="1"/>
</dbReference>
<dbReference type="Gene3D" id="3.30.470.10">
    <property type="match status" value="1"/>
</dbReference>
<keyword evidence="3" id="KW-0032">Aminotransferase</keyword>
<keyword evidence="3" id="KW-0808">Transferase</keyword>